<sequence length="38" mass="4162">MIRRTCVASGICAQLPDAACTPYPAYKISKTQYIARSL</sequence>
<reference evidence="1 2" key="1">
    <citation type="submission" date="2008-02" db="EMBL/GenBank/DDBJ databases">
        <title>Annotation of Escherichia albertii TW07627.</title>
        <authorList>
            <person name="Sutton G."/>
            <person name="Whittam T.S."/>
            <person name="Sebastian Y."/>
        </authorList>
    </citation>
    <scope>NUCLEOTIDE SEQUENCE [LARGE SCALE GENOMIC DNA]</scope>
    <source>
        <strain evidence="1 2">TW07627</strain>
    </source>
</reference>
<proteinExistence type="predicted"/>
<evidence type="ECO:0000313" key="2">
    <source>
        <dbReference type="Proteomes" id="UP000003042"/>
    </source>
</evidence>
<organism evidence="1 2">
    <name type="scientific">Escherichia albertii (strain TW07627)</name>
    <dbReference type="NCBI Taxonomy" id="502347"/>
    <lineage>
        <taxon>Bacteria</taxon>
        <taxon>Pseudomonadati</taxon>
        <taxon>Pseudomonadota</taxon>
        <taxon>Gammaproteobacteria</taxon>
        <taxon>Enterobacterales</taxon>
        <taxon>Enterobacteriaceae</taxon>
        <taxon>Escherichia</taxon>
    </lineage>
</organism>
<dbReference type="Proteomes" id="UP000003042">
    <property type="component" value="Unassembled WGS sequence"/>
</dbReference>
<dbReference type="EMBL" id="ABKX01000004">
    <property type="protein sequence ID" value="EDS92135.1"/>
    <property type="molecule type" value="Genomic_DNA"/>
</dbReference>
<name>A0ABC9NPD6_ESCAT</name>
<gene>
    <name evidence="1" type="ORF">ESCAB7627_0160</name>
</gene>
<protein>
    <recommendedName>
        <fullName evidence="3">Ferredoxin</fullName>
    </recommendedName>
</protein>
<dbReference type="AlphaFoldDB" id="A0ABC9NPD6"/>
<evidence type="ECO:0000313" key="1">
    <source>
        <dbReference type="EMBL" id="EDS92135.1"/>
    </source>
</evidence>
<comment type="caution">
    <text evidence="1">The sequence shown here is derived from an EMBL/GenBank/DDBJ whole genome shotgun (WGS) entry which is preliminary data.</text>
</comment>
<evidence type="ECO:0008006" key="3">
    <source>
        <dbReference type="Google" id="ProtNLM"/>
    </source>
</evidence>
<accession>A0ABC9NPD6</accession>